<dbReference type="InterPro" id="IPR029058">
    <property type="entry name" value="AB_hydrolase_fold"/>
</dbReference>
<dbReference type="GO" id="GO:0047372">
    <property type="term" value="F:monoacylglycerol lipase activity"/>
    <property type="evidence" value="ECO:0007669"/>
    <property type="project" value="TreeGrafter"/>
</dbReference>
<protein>
    <submittedName>
        <fullName evidence="4">Putative hydrolase</fullName>
    </submittedName>
</protein>
<organism evidence="4 5">
    <name type="scientific">Enhygromyxa salina</name>
    <dbReference type="NCBI Taxonomy" id="215803"/>
    <lineage>
        <taxon>Bacteria</taxon>
        <taxon>Pseudomonadati</taxon>
        <taxon>Myxococcota</taxon>
        <taxon>Polyangia</taxon>
        <taxon>Nannocystales</taxon>
        <taxon>Nannocystaceae</taxon>
        <taxon>Enhygromyxa</taxon>
    </lineage>
</organism>
<feature type="active site" description="Charge relay system" evidence="2">
    <location>
        <position position="233"/>
    </location>
</feature>
<dbReference type="Pfam" id="PF12697">
    <property type="entry name" value="Abhydrolase_6"/>
    <property type="match status" value="1"/>
</dbReference>
<evidence type="ECO:0000313" key="4">
    <source>
        <dbReference type="EMBL" id="PRP98303.1"/>
    </source>
</evidence>
<evidence type="ECO:0000256" key="1">
    <source>
        <dbReference type="ARBA" id="ARBA00010884"/>
    </source>
</evidence>
<dbReference type="InterPro" id="IPR050960">
    <property type="entry name" value="AB_hydrolase_4_sf"/>
</dbReference>
<dbReference type="PANTHER" id="PTHR10794">
    <property type="entry name" value="ABHYDROLASE DOMAIN-CONTAINING PROTEIN"/>
    <property type="match status" value="1"/>
</dbReference>
<evidence type="ECO:0000259" key="3">
    <source>
        <dbReference type="Pfam" id="PF12697"/>
    </source>
</evidence>
<dbReference type="Gene3D" id="3.40.50.1820">
    <property type="entry name" value="alpha/beta hydrolase"/>
    <property type="match status" value="1"/>
</dbReference>
<gene>
    <name evidence="4" type="ORF">ENSA5_30360</name>
</gene>
<evidence type="ECO:0000313" key="5">
    <source>
        <dbReference type="Proteomes" id="UP000237968"/>
    </source>
</evidence>
<comment type="similarity">
    <text evidence="1">Belongs to the AB hydrolase superfamily. AB hydrolase 4 family.</text>
</comment>
<feature type="active site" description="Charge relay system" evidence="2">
    <location>
        <position position="117"/>
    </location>
</feature>
<dbReference type="InterPro" id="IPR012020">
    <property type="entry name" value="ABHD4"/>
</dbReference>
<keyword evidence="4" id="KW-0378">Hydrolase</keyword>
<dbReference type="SUPFAM" id="SSF53474">
    <property type="entry name" value="alpha/beta-Hydrolases"/>
    <property type="match status" value="1"/>
</dbReference>
<dbReference type="AlphaFoldDB" id="A0A2S9XZN3"/>
<dbReference type="InterPro" id="IPR000073">
    <property type="entry name" value="AB_hydrolase_1"/>
</dbReference>
<name>A0A2S9XZN3_9BACT</name>
<dbReference type="Proteomes" id="UP000237968">
    <property type="component" value="Unassembled WGS sequence"/>
</dbReference>
<feature type="domain" description="AB hydrolase-1" evidence="3">
    <location>
        <begin position="43"/>
        <end position="265"/>
    </location>
</feature>
<dbReference type="EMBL" id="PVNK01000146">
    <property type="protein sequence ID" value="PRP98303.1"/>
    <property type="molecule type" value="Genomic_DNA"/>
</dbReference>
<comment type="caution">
    <text evidence="4">The sequence shown here is derived from an EMBL/GenBank/DDBJ whole genome shotgun (WGS) entry which is preliminary data.</text>
</comment>
<accession>A0A2S9XZN3</accession>
<keyword evidence="5" id="KW-1185">Reference proteome</keyword>
<dbReference type="OrthoDB" id="5501925at2"/>
<reference evidence="4 5" key="1">
    <citation type="submission" date="2018-03" db="EMBL/GenBank/DDBJ databases">
        <title>Draft Genome Sequences of the Obligatory Marine Myxobacteria Enhygromyxa salina SWB005.</title>
        <authorList>
            <person name="Poehlein A."/>
            <person name="Moghaddam J.A."/>
            <person name="Harms H."/>
            <person name="Alanjari M."/>
            <person name="Koenig G.M."/>
            <person name="Daniel R."/>
            <person name="Schaeberle T.F."/>
        </authorList>
    </citation>
    <scope>NUCLEOTIDE SEQUENCE [LARGE SCALE GENOMIC DNA]</scope>
    <source>
        <strain evidence="4 5">SWB005</strain>
    </source>
</reference>
<dbReference type="PIRSF" id="PIRSF005211">
    <property type="entry name" value="Ab_hydro_YheT"/>
    <property type="match status" value="1"/>
</dbReference>
<proteinExistence type="inferred from homology"/>
<dbReference type="GO" id="GO:0034338">
    <property type="term" value="F:short-chain carboxylesterase activity"/>
    <property type="evidence" value="ECO:0007669"/>
    <property type="project" value="TreeGrafter"/>
</dbReference>
<sequence>MRAPKPIDKPWSTVISEPEGGLGPRGAVRIAGQLGGPSRGNLFLLVHGLGGDAQRPYMSAAAVAILDHGHACLRMSMRGAGRSGPDFYHAGLASDLHQVLADPSLASYSRIFVIGFSLGGHVAIHLALRAQRDPRLAGIVAICSPLDLARNVELLDAPAGWIYRRHVLAGLSKIHEDVHGHAPRFGTIREWDAATIVPRFGFESVEHYWASQAAGPRLREAAVPILFVATPADPMVPAETLRPHLRRAGAGVDVRWVRRGGHVGFPANTDLGLPGELGLLAQVLTWCEAL</sequence>
<evidence type="ECO:0000256" key="2">
    <source>
        <dbReference type="PIRSR" id="PIRSR005211-1"/>
    </source>
</evidence>
<dbReference type="PANTHER" id="PTHR10794:SF63">
    <property type="entry name" value="ALPHA_BETA HYDROLASE 1, ISOFORM A"/>
    <property type="match status" value="1"/>
</dbReference>
<feature type="active site" description="Charge relay system" evidence="2">
    <location>
        <position position="262"/>
    </location>
</feature>